<evidence type="ECO:0000256" key="7">
    <source>
        <dbReference type="ARBA" id="ARBA00023212"/>
    </source>
</evidence>
<evidence type="ECO:0000256" key="4">
    <source>
        <dbReference type="ARBA" id="ARBA00022490"/>
    </source>
</evidence>
<evidence type="ECO:0000256" key="8">
    <source>
        <dbReference type="ARBA" id="ARBA00025273"/>
    </source>
</evidence>
<dbReference type="AlphaFoldDB" id="Q23JX4"/>
<sequence>MYSQEIDSNKRKQNEITEKFILEFTQIKKDRDELLERMEKAQLNYNQELVNEKDKYKKLQQENSKLSKSIKELKNELQNYESKLTKKEMECGELKKRIDTKIIIDDKTKDRDTNIFMKFLGRKPVASNSQDQKLVTILNHFENQKEKLEKEMSYWKKEAEALRETILEQRGENSKLSDEERNKSRFFEKVKEELMNQINQLQEEKERLLDINLRLTKSNDFIQKDHQALQIAHSEMKELYKQLRIDYQNLVHKNQEQYLQFQSITSEKNMNSINQQQQEPHYNDENVNNQNIDNYQNNISQQKLFTQPAMQEPYPYQNSVKHNRSRSKTPEQNRSNGFYDEGQQNSATKRRSDHKLLGNSATSQQTQQIIAAQQEIIQQLCDIYAVESEDELVQCAQKTELVMQAIPKMESLLQQITEIVFGNNSQQPHDNSNKKEKNIDKIVPILLNWKQEIKLIDQFVLFKDKLCQTLQLNEEHSTDKDIIIAIDNLKMQVNTQIQQSVQNQENKQQKQIIEFMKLFEIGEDDNVQTKISQIFLQLNDIQRFIKITKKLLELDEDMRSEACLTYILKLLEKMKLNKYNDPDLIIKIQKALKVDDPVQILPKIEILQKNSKLNTLNNSQNSLKKIQL</sequence>
<name>Q23JX4_TETTS</name>
<dbReference type="GO" id="GO:0043015">
    <property type="term" value="F:gamma-tubulin binding"/>
    <property type="evidence" value="ECO:0007669"/>
    <property type="project" value="InterPro"/>
</dbReference>
<dbReference type="PANTHER" id="PTHR14594:SF1">
    <property type="entry name" value="CENTROSOMAL PROTEIN OF 70 KDA"/>
    <property type="match status" value="1"/>
</dbReference>
<dbReference type="eggNOG" id="ENOG502R2BY">
    <property type="taxonomic scope" value="Eukaryota"/>
</dbReference>
<keyword evidence="6 9" id="KW-0175">Coiled coil</keyword>
<dbReference type="GO" id="GO:0060271">
    <property type="term" value="P:cilium assembly"/>
    <property type="evidence" value="ECO:0007669"/>
    <property type="project" value="InterPro"/>
</dbReference>
<dbReference type="OrthoDB" id="287426at2759"/>
<dbReference type="Proteomes" id="UP000009168">
    <property type="component" value="Unassembled WGS sequence"/>
</dbReference>
<evidence type="ECO:0000256" key="1">
    <source>
        <dbReference type="ARBA" id="ARBA00004300"/>
    </source>
</evidence>
<comment type="subcellular location">
    <subcellularLocation>
        <location evidence="1">Cytoplasm</location>
        <location evidence="1">Cytoskeleton</location>
        <location evidence="1">Microtubule organizing center</location>
        <location evidence="1">Centrosome</location>
    </subcellularLocation>
</comment>
<feature type="coiled-coil region" evidence="9">
    <location>
        <begin position="131"/>
        <end position="218"/>
    </location>
</feature>
<evidence type="ECO:0000313" key="12">
    <source>
        <dbReference type="Proteomes" id="UP000009168"/>
    </source>
</evidence>
<proteinExistence type="predicted"/>
<evidence type="ECO:0000256" key="6">
    <source>
        <dbReference type="ARBA" id="ARBA00023054"/>
    </source>
</evidence>
<dbReference type="RefSeq" id="XP_001017314.1">
    <property type="nucleotide sequence ID" value="XM_001017314.1"/>
</dbReference>
<organism evidence="11 12">
    <name type="scientific">Tetrahymena thermophila (strain SB210)</name>
    <dbReference type="NCBI Taxonomy" id="312017"/>
    <lineage>
        <taxon>Eukaryota</taxon>
        <taxon>Sar</taxon>
        <taxon>Alveolata</taxon>
        <taxon>Ciliophora</taxon>
        <taxon>Intramacronucleata</taxon>
        <taxon>Oligohymenophorea</taxon>
        <taxon>Hymenostomatida</taxon>
        <taxon>Tetrahymenina</taxon>
        <taxon>Tetrahymenidae</taxon>
        <taxon>Tetrahymena</taxon>
    </lineage>
</organism>
<dbReference type="InParanoid" id="Q23JX4"/>
<keyword evidence="5" id="KW-0802">TPR repeat</keyword>
<accession>Q23JX4</accession>
<dbReference type="OMA" id="KKEMECG"/>
<gene>
    <name evidence="11" type="ORF">TTHERM_00196600</name>
</gene>
<dbReference type="GeneID" id="7833701"/>
<comment type="subunit">
    <text evidence="2">Directly interacts with tubulin-gamma; this interaction determines centrosomal localization.</text>
</comment>
<feature type="region of interest" description="Disordered" evidence="10">
    <location>
        <begin position="314"/>
        <end position="356"/>
    </location>
</feature>
<evidence type="ECO:0000256" key="3">
    <source>
        <dbReference type="ARBA" id="ARBA00018408"/>
    </source>
</evidence>
<reference evidence="12" key="1">
    <citation type="journal article" date="2006" name="PLoS Biol.">
        <title>Macronuclear genome sequence of the ciliate Tetrahymena thermophila, a model eukaryote.</title>
        <authorList>
            <person name="Eisen J.A."/>
            <person name="Coyne R.S."/>
            <person name="Wu M."/>
            <person name="Wu D."/>
            <person name="Thiagarajan M."/>
            <person name="Wortman J.R."/>
            <person name="Badger J.H."/>
            <person name="Ren Q."/>
            <person name="Amedeo P."/>
            <person name="Jones K.M."/>
            <person name="Tallon L.J."/>
            <person name="Delcher A.L."/>
            <person name="Salzberg S.L."/>
            <person name="Silva J.C."/>
            <person name="Haas B.J."/>
            <person name="Majoros W.H."/>
            <person name="Farzad M."/>
            <person name="Carlton J.M."/>
            <person name="Smith R.K. Jr."/>
            <person name="Garg J."/>
            <person name="Pearlman R.E."/>
            <person name="Karrer K.M."/>
            <person name="Sun L."/>
            <person name="Manning G."/>
            <person name="Elde N.C."/>
            <person name="Turkewitz A.P."/>
            <person name="Asai D.J."/>
            <person name="Wilkes D.E."/>
            <person name="Wang Y."/>
            <person name="Cai H."/>
            <person name="Collins K."/>
            <person name="Stewart B.A."/>
            <person name="Lee S.R."/>
            <person name="Wilamowska K."/>
            <person name="Weinberg Z."/>
            <person name="Ruzzo W.L."/>
            <person name="Wloga D."/>
            <person name="Gaertig J."/>
            <person name="Frankel J."/>
            <person name="Tsao C.-C."/>
            <person name="Gorovsky M.A."/>
            <person name="Keeling P.J."/>
            <person name="Waller R.F."/>
            <person name="Patron N.J."/>
            <person name="Cherry J.M."/>
            <person name="Stover N.A."/>
            <person name="Krieger C.J."/>
            <person name="del Toro C."/>
            <person name="Ryder H.F."/>
            <person name="Williamson S.C."/>
            <person name="Barbeau R.A."/>
            <person name="Hamilton E.P."/>
            <person name="Orias E."/>
        </authorList>
    </citation>
    <scope>NUCLEOTIDE SEQUENCE [LARGE SCALE GENOMIC DNA]</scope>
    <source>
        <strain evidence="12">SB210</strain>
    </source>
</reference>
<keyword evidence="4" id="KW-0963">Cytoplasm</keyword>
<keyword evidence="7" id="KW-0206">Cytoskeleton</keyword>
<dbReference type="GO" id="GO:0005813">
    <property type="term" value="C:centrosome"/>
    <property type="evidence" value="ECO:0007669"/>
    <property type="project" value="UniProtKB-SubCell"/>
</dbReference>
<dbReference type="InterPro" id="IPR037692">
    <property type="entry name" value="CEP70"/>
</dbReference>
<evidence type="ECO:0000256" key="2">
    <source>
        <dbReference type="ARBA" id="ARBA00011832"/>
    </source>
</evidence>
<dbReference type="PANTHER" id="PTHR14594">
    <property type="entry name" value="CENTROSOMAL PROTEIN OF 70 KDA"/>
    <property type="match status" value="1"/>
</dbReference>
<evidence type="ECO:0000256" key="5">
    <source>
        <dbReference type="ARBA" id="ARBA00022803"/>
    </source>
</evidence>
<feature type="compositionally biased region" description="Polar residues" evidence="10">
    <location>
        <begin position="330"/>
        <end position="347"/>
    </location>
</feature>
<feature type="coiled-coil region" evidence="9">
    <location>
        <begin position="24"/>
        <end position="97"/>
    </location>
</feature>
<dbReference type="KEGG" id="tet:TTHERM_00196600"/>
<dbReference type="EMBL" id="GG662673">
    <property type="protein sequence ID" value="EAR97069.1"/>
    <property type="molecule type" value="Genomic_DNA"/>
</dbReference>
<evidence type="ECO:0000256" key="9">
    <source>
        <dbReference type="SAM" id="Coils"/>
    </source>
</evidence>
<evidence type="ECO:0000256" key="10">
    <source>
        <dbReference type="SAM" id="MobiDB-lite"/>
    </source>
</evidence>
<dbReference type="GO" id="GO:0070507">
    <property type="term" value="P:regulation of microtubule cytoskeleton organization"/>
    <property type="evidence" value="ECO:0007669"/>
    <property type="project" value="InterPro"/>
</dbReference>
<keyword evidence="12" id="KW-1185">Reference proteome</keyword>
<dbReference type="HOGENOM" id="CLU_435830_0_0_1"/>
<feature type="region of interest" description="Disordered" evidence="10">
    <location>
        <begin position="272"/>
        <end position="292"/>
    </location>
</feature>
<comment type="function">
    <text evidence="8">Plays a role in the organization of both preexisting and nascent microtubules in interphase cells. During mitosis, required for the organization and orientation of the mitotic spindle.</text>
</comment>
<evidence type="ECO:0000313" key="11">
    <source>
        <dbReference type="EMBL" id="EAR97069.1"/>
    </source>
</evidence>
<protein>
    <recommendedName>
        <fullName evidence="3">Centrosomal protein of 70 kDa</fullName>
    </recommendedName>
</protein>